<gene>
    <name evidence="1" type="ORF">GIB67_023178</name>
</gene>
<sequence length="115" mass="12868">MPYFDPSTNEVVLYEVVAYQDDYHSPAKSRGPSEILWPRAPIDEIILKLNRLTINGGRNTTTEQGENAIVPFGINGALVPYEGILDLSKKWMLMARVHLDKETDSVEASYGKGGW</sequence>
<accession>A0A7J7MCI6</accession>
<protein>
    <submittedName>
        <fullName evidence="1">Uncharacterized protein</fullName>
    </submittedName>
</protein>
<evidence type="ECO:0000313" key="2">
    <source>
        <dbReference type="Proteomes" id="UP000541444"/>
    </source>
</evidence>
<evidence type="ECO:0000313" key="1">
    <source>
        <dbReference type="EMBL" id="KAF6152484.1"/>
    </source>
</evidence>
<proteinExistence type="predicted"/>
<keyword evidence="2" id="KW-1185">Reference proteome</keyword>
<reference evidence="1 2" key="1">
    <citation type="journal article" date="2020" name="IScience">
        <title>Genome Sequencing of the Endangered Kingdonia uniflora (Circaeasteraceae, Ranunculales) Reveals Potential Mechanisms of Evolutionary Specialization.</title>
        <authorList>
            <person name="Sun Y."/>
            <person name="Deng T."/>
            <person name="Zhang A."/>
            <person name="Moore M.J."/>
            <person name="Landis J.B."/>
            <person name="Lin N."/>
            <person name="Zhang H."/>
            <person name="Zhang X."/>
            <person name="Huang J."/>
            <person name="Zhang X."/>
            <person name="Sun H."/>
            <person name="Wang H."/>
        </authorList>
    </citation>
    <scope>NUCLEOTIDE SEQUENCE [LARGE SCALE GENOMIC DNA]</scope>
    <source>
        <strain evidence="1">TB1705</strain>
        <tissue evidence="1">Leaf</tissue>
    </source>
</reference>
<organism evidence="1 2">
    <name type="scientific">Kingdonia uniflora</name>
    <dbReference type="NCBI Taxonomy" id="39325"/>
    <lineage>
        <taxon>Eukaryota</taxon>
        <taxon>Viridiplantae</taxon>
        <taxon>Streptophyta</taxon>
        <taxon>Embryophyta</taxon>
        <taxon>Tracheophyta</taxon>
        <taxon>Spermatophyta</taxon>
        <taxon>Magnoliopsida</taxon>
        <taxon>Ranunculales</taxon>
        <taxon>Circaeasteraceae</taxon>
        <taxon>Kingdonia</taxon>
    </lineage>
</organism>
<name>A0A7J7MCI6_9MAGN</name>
<comment type="caution">
    <text evidence="1">The sequence shown here is derived from an EMBL/GenBank/DDBJ whole genome shotgun (WGS) entry which is preliminary data.</text>
</comment>
<dbReference type="Proteomes" id="UP000541444">
    <property type="component" value="Unassembled WGS sequence"/>
</dbReference>
<dbReference type="EMBL" id="JACGCM010001627">
    <property type="protein sequence ID" value="KAF6152484.1"/>
    <property type="molecule type" value="Genomic_DNA"/>
</dbReference>
<dbReference type="AlphaFoldDB" id="A0A7J7MCI6"/>